<dbReference type="GO" id="GO:0017004">
    <property type="term" value="P:cytochrome complex assembly"/>
    <property type="evidence" value="ECO:0007669"/>
    <property type="project" value="UniProtKB-KW"/>
</dbReference>
<reference evidence="6" key="1">
    <citation type="submission" date="2023-07" db="EMBL/GenBank/DDBJ databases">
        <title>Genomic Encyclopedia of Type Strains, Phase IV (KMG-IV): sequencing the most valuable type-strain genomes for metagenomic binning, comparative biology and taxonomic classification.</title>
        <authorList>
            <person name="Goeker M."/>
        </authorList>
    </citation>
    <scope>NUCLEOTIDE SEQUENCE</scope>
    <source>
        <strain evidence="6">DSM 26174</strain>
    </source>
</reference>
<evidence type="ECO:0000259" key="5">
    <source>
        <dbReference type="PROSITE" id="PS51352"/>
    </source>
</evidence>
<dbReference type="Gene3D" id="3.40.30.10">
    <property type="entry name" value="Glutaredoxin"/>
    <property type="match status" value="1"/>
</dbReference>
<dbReference type="PANTHER" id="PTHR42852:SF6">
    <property type="entry name" value="THIOL:DISULFIDE INTERCHANGE PROTEIN DSBE"/>
    <property type="match status" value="1"/>
</dbReference>
<dbReference type="PROSITE" id="PS51352">
    <property type="entry name" value="THIOREDOXIN_2"/>
    <property type="match status" value="1"/>
</dbReference>
<dbReference type="GO" id="GO:0016491">
    <property type="term" value="F:oxidoreductase activity"/>
    <property type="evidence" value="ECO:0007669"/>
    <property type="project" value="InterPro"/>
</dbReference>
<evidence type="ECO:0000256" key="4">
    <source>
        <dbReference type="ARBA" id="ARBA00023284"/>
    </source>
</evidence>
<dbReference type="InterPro" id="IPR036249">
    <property type="entry name" value="Thioredoxin-like_sf"/>
</dbReference>
<dbReference type="InterPro" id="IPR050553">
    <property type="entry name" value="Thioredoxin_ResA/DsbE_sf"/>
</dbReference>
<dbReference type="EMBL" id="JAVDQD010000001">
    <property type="protein sequence ID" value="MDR6237609.1"/>
    <property type="molecule type" value="Genomic_DNA"/>
</dbReference>
<dbReference type="RefSeq" id="WP_309937076.1">
    <property type="nucleotide sequence ID" value="NZ_AP025305.1"/>
</dbReference>
<dbReference type="InterPro" id="IPR025380">
    <property type="entry name" value="DUF4369"/>
</dbReference>
<dbReference type="InterPro" id="IPR013740">
    <property type="entry name" value="Redoxin"/>
</dbReference>
<name>A0AAE4BP62_9BACT</name>
<feature type="domain" description="Thioredoxin" evidence="5">
    <location>
        <begin position="236"/>
        <end position="377"/>
    </location>
</feature>
<dbReference type="PANTHER" id="PTHR42852">
    <property type="entry name" value="THIOL:DISULFIDE INTERCHANGE PROTEIN DSBE"/>
    <property type="match status" value="1"/>
</dbReference>
<keyword evidence="7" id="KW-1185">Reference proteome</keyword>
<gene>
    <name evidence="6" type="ORF">HNQ88_000585</name>
</gene>
<proteinExistence type="predicted"/>
<evidence type="ECO:0000256" key="2">
    <source>
        <dbReference type="ARBA" id="ARBA00022748"/>
    </source>
</evidence>
<protein>
    <submittedName>
        <fullName evidence="6">Peroxiredoxin</fullName>
    </submittedName>
</protein>
<dbReference type="Proteomes" id="UP001185092">
    <property type="component" value="Unassembled WGS sequence"/>
</dbReference>
<dbReference type="InterPro" id="IPR013766">
    <property type="entry name" value="Thioredoxin_domain"/>
</dbReference>
<keyword evidence="3" id="KW-1015">Disulfide bond</keyword>
<evidence type="ECO:0000256" key="3">
    <source>
        <dbReference type="ARBA" id="ARBA00023157"/>
    </source>
</evidence>
<organism evidence="6 7">
    <name type="scientific">Aureibacter tunicatorum</name>
    <dbReference type="NCBI Taxonomy" id="866807"/>
    <lineage>
        <taxon>Bacteria</taxon>
        <taxon>Pseudomonadati</taxon>
        <taxon>Bacteroidota</taxon>
        <taxon>Cytophagia</taxon>
        <taxon>Cytophagales</taxon>
        <taxon>Persicobacteraceae</taxon>
        <taxon>Aureibacter</taxon>
    </lineage>
</organism>
<keyword evidence="4" id="KW-0676">Redox-active center</keyword>
<dbReference type="PROSITE" id="PS51257">
    <property type="entry name" value="PROKAR_LIPOPROTEIN"/>
    <property type="match status" value="1"/>
</dbReference>
<dbReference type="InterPro" id="IPR017937">
    <property type="entry name" value="Thioredoxin_CS"/>
</dbReference>
<evidence type="ECO:0000313" key="7">
    <source>
        <dbReference type="Proteomes" id="UP001185092"/>
    </source>
</evidence>
<comment type="caution">
    <text evidence="6">The sequence shown here is derived from an EMBL/GenBank/DDBJ whole genome shotgun (WGS) entry which is preliminary data.</text>
</comment>
<dbReference type="CDD" id="cd02966">
    <property type="entry name" value="TlpA_like_family"/>
    <property type="match status" value="1"/>
</dbReference>
<dbReference type="GO" id="GO:0030313">
    <property type="term" value="C:cell envelope"/>
    <property type="evidence" value="ECO:0007669"/>
    <property type="project" value="UniProtKB-SubCell"/>
</dbReference>
<evidence type="ECO:0000256" key="1">
    <source>
        <dbReference type="ARBA" id="ARBA00004196"/>
    </source>
</evidence>
<dbReference type="Pfam" id="PF08534">
    <property type="entry name" value="Redoxin"/>
    <property type="match status" value="1"/>
</dbReference>
<evidence type="ECO:0000313" key="6">
    <source>
        <dbReference type="EMBL" id="MDR6237609.1"/>
    </source>
</evidence>
<comment type="subcellular location">
    <subcellularLocation>
        <location evidence="1">Cell envelope</location>
    </subcellularLocation>
</comment>
<keyword evidence="2" id="KW-0201">Cytochrome c-type biogenesis</keyword>
<dbReference type="SUPFAM" id="SSF52833">
    <property type="entry name" value="Thioredoxin-like"/>
    <property type="match status" value="1"/>
</dbReference>
<dbReference type="Pfam" id="PF14289">
    <property type="entry name" value="DUF4369"/>
    <property type="match status" value="1"/>
</dbReference>
<sequence>MKRIFLGLALAGMIFSCENKQKPQNETAGDHFEINGTTSVIPDSTMVLLKKHKGGHSFEKLDSAMVLNGKFRLNGKLESPDRLYLDLGKNQQLGLFMGNEVVNVAIDDANIANAEITGSKSQNDYQSYLKAVKPYADKKSLLENEYYDAQQKNDTAALNKVNALYEETIADEQKVIEQWIKEHPASYISAVAIREQLIYQLDYNELNDMLKILSPEVLKTEAGESLSERRDVLSKVAVGQMAPDFTLNTPDGQSLSLSSLRGNPVLIDFWASWCPPCRKENPNLVKTFNLYKDKGLQIIGVSLDTSLDKWKKAIADDHINWYQVSDLQGWKSPVVAKYGVISIPHTVLLDSDGKIVAKNLHGEKLKKELDKLLSLNQ</sequence>
<accession>A0AAE4BP62</accession>
<dbReference type="PROSITE" id="PS00194">
    <property type="entry name" value="THIOREDOXIN_1"/>
    <property type="match status" value="1"/>
</dbReference>
<dbReference type="AlphaFoldDB" id="A0AAE4BP62"/>